<accession>A0A1G9LQP9</accession>
<dbReference type="InterPro" id="IPR036291">
    <property type="entry name" value="NAD(P)-bd_dom_sf"/>
</dbReference>
<dbReference type="InterPro" id="IPR000534">
    <property type="entry name" value="Semialdehyde_DH_NAD-bd"/>
</dbReference>
<keyword evidence="3" id="KW-1185">Reference proteome</keyword>
<reference evidence="2 3" key="1">
    <citation type="submission" date="2016-10" db="EMBL/GenBank/DDBJ databases">
        <authorList>
            <person name="de Groot N.N."/>
        </authorList>
    </citation>
    <scope>NUCLEOTIDE SEQUENCE [LARGE SCALE GENOMIC DNA]</scope>
    <source>
        <strain evidence="2 3">DSM 19886</strain>
    </source>
</reference>
<dbReference type="STRING" id="192904.SAMN04488514_102179"/>
<dbReference type="InterPro" id="IPR016040">
    <property type="entry name" value="NAD(P)-bd_dom"/>
</dbReference>
<dbReference type="RefSeq" id="WP_089886585.1">
    <property type="nucleotide sequence ID" value="NZ_FNGV01000002.1"/>
</dbReference>
<protein>
    <submittedName>
        <fullName evidence="2">Uncharacterized conserved protein YbjT, contains NAD(P)-binding and DUF2867 domains</fullName>
    </submittedName>
</protein>
<dbReference type="Proteomes" id="UP000199440">
    <property type="component" value="Unassembled WGS sequence"/>
</dbReference>
<dbReference type="EMBL" id="FNGV01000002">
    <property type="protein sequence ID" value="SDL64097.1"/>
    <property type="molecule type" value="Genomic_DNA"/>
</dbReference>
<dbReference type="SMART" id="SM00859">
    <property type="entry name" value="Semialdhyde_dh"/>
    <property type="match status" value="1"/>
</dbReference>
<dbReference type="PANTHER" id="PTHR14097">
    <property type="entry name" value="OXIDOREDUCTASE HTATIP2"/>
    <property type="match status" value="1"/>
</dbReference>
<dbReference type="GO" id="GO:0016620">
    <property type="term" value="F:oxidoreductase activity, acting on the aldehyde or oxo group of donors, NAD or NADP as acceptor"/>
    <property type="evidence" value="ECO:0007669"/>
    <property type="project" value="InterPro"/>
</dbReference>
<evidence type="ECO:0000313" key="3">
    <source>
        <dbReference type="Proteomes" id="UP000199440"/>
    </source>
</evidence>
<dbReference type="AlphaFoldDB" id="A0A1G9LQP9"/>
<gene>
    <name evidence="2" type="ORF">SAMN04488514_102179</name>
</gene>
<evidence type="ECO:0000259" key="1">
    <source>
        <dbReference type="SMART" id="SM00859"/>
    </source>
</evidence>
<dbReference type="PANTHER" id="PTHR14097:SF7">
    <property type="entry name" value="OXIDOREDUCTASE HTATIP2"/>
    <property type="match status" value="1"/>
</dbReference>
<feature type="domain" description="Semialdehyde dehydrogenase NAD-binding" evidence="1">
    <location>
        <begin position="7"/>
        <end position="103"/>
    </location>
</feature>
<proteinExistence type="predicted"/>
<name>A0A1G9LQP9_9FLAO</name>
<evidence type="ECO:0000313" key="2">
    <source>
        <dbReference type="EMBL" id="SDL64097.1"/>
    </source>
</evidence>
<sequence>MEKKGKTAIVLGATGLTGGKLLEMLLEDEDYEKVKLFSRSSVGLSHPQIKEYLGDMLQLQAFENEFVGDVVFCCIGTTKSKSPDKEVYKKIDFGIPKSAAELARNNNIGTFIVISALGANAKSNVFYNRVKGEMEEAVLATKIAETYILQPSLIGGNRKEKRFGELVFKQMMKLINIVLVGPLDKFRSISPENIAKCMIWLAKNEYDDVRIPSDKIKQIAQGNSLL</sequence>
<dbReference type="GO" id="GO:0051287">
    <property type="term" value="F:NAD binding"/>
    <property type="evidence" value="ECO:0007669"/>
    <property type="project" value="InterPro"/>
</dbReference>
<dbReference type="SUPFAM" id="SSF51735">
    <property type="entry name" value="NAD(P)-binding Rossmann-fold domains"/>
    <property type="match status" value="1"/>
</dbReference>
<dbReference type="OrthoDB" id="9798632at2"/>
<dbReference type="Pfam" id="PF13460">
    <property type="entry name" value="NAD_binding_10"/>
    <property type="match status" value="1"/>
</dbReference>
<organism evidence="2 3">
    <name type="scientific">Kriegella aquimaris</name>
    <dbReference type="NCBI Taxonomy" id="192904"/>
    <lineage>
        <taxon>Bacteria</taxon>
        <taxon>Pseudomonadati</taxon>
        <taxon>Bacteroidota</taxon>
        <taxon>Flavobacteriia</taxon>
        <taxon>Flavobacteriales</taxon>
        <taxon>Flavobacteriaceae</taxon>
        <taxon>Kriegella</taxon>
    </lineage>
</organism>
<dbReference type="Gene3D" id="3.40.50.720">
    <property type="entry name" value="NAD(P)-binding Rossmann-like Domain"/>
    <property type="match status" value="1"/>
</dbReference>